<dbReference type="Pfam" id="PF08246">
    <property type="entry name" value="Inhibitor_I29"/>
    <property type="match status" value="1"/>
</dbReference>
<dbReference type="GO" id="GO:0008234">
    <property type="term" value="F:cysteine-type peptidase activity"/>
    <property type="evidence" value="ECO:0007669"/>
    <property type="project" value="InterPro"/>
</dbReference>
<evidence type="ECO:0000259" key="3">
    <source>
        <dbReference type="SMART" id="SM00645"/>
    </source>
</evidence>
<evidence type="ECO:0000256" key="2">
    <source>
        <dbReference type="SAM" id="SignalP"/>
    </source>
</evidence>
<dbReference type="PROSITE" id="PS00640">
    <property type="entry name" value="THIOL_PROTEASE_ASN"/>
    <property type="match status" value="1"/>
</dbReference>
<dbReference type="InterPro" id="IPR013128">
    <property type="entry name" value="Peptidase_C1A"/>
</dbReference>
<comment type="caution">
    <text evidence="5">The sequence shown here is derived from an EMBL/GenBank/DDBJ whole genome shotgun (WGS) entry which is preliminary data.</text>
</comment>
<dbReference type="SUPFAM" id="SSF54001">
    <property type="entry name" value="Cysteine proteinases"/>
    <property type="match status" value="1"/>
</dbReference>
<sequence length="249" mass="28742">MAKVVLLLLISLDLVFGLPLHDSSQVPNKWSLFQRRYNRSYVSKVEEEKRFKIFSERLRIIENLNRITENAPFGINIFSDLSVQETTELLNQQQPKKTVHDHVDWRDNITMEIKYQGDCGSCSIFASLAVIEAHYAIRYKKTILLSEQEVLDCAGKDICKDGLYGTDHNFESYNDGIFHFSANCSNSKEDGHSVILVGYGEENGEQFWIIKNSWGKKWGEGGYMRMAIEHKEGCGIDYENDVWYPVFSF</sequence>
<protein>
    <recommendedName>
        <fullName evidence="7">Peptidase C1A papain C-terminal domain-containing protein</fullName>
    </recommendedName>
</protein>
<reference evidence="5 6" key="1">
    <citation type="journal article" date="2015" name="Genome Biol.">
        <title>Comparative genomics of Steinernema reveals deeply conserved gene regulatory networks.</title>
        <authorList>
            <person name="Dillman A.R."/>
            <person name="Macchietto M."/>
            <person name="Porter C.F."/>
            <person name="Rogers A."/>
            <person name="Williams B."/>
            <person name="Antoshechkin I."/>
            <person name="Lee M.M."/>
            <person name="Goodwin Z."/>
            <person name="Lu X."/>
            <person name="Lewis E.E."/>
            <person name="Goodrich-Blair H."/>
            <person name="Stock S.P."/>
            <person name="Adams B.J."/>
            <person name="Sternberg P.W."/>
            <person name="Mortazavi A."/>
        </authorList>
    </citation>
    <scope>NUCLEOTIDE SEQUENCE [LARGE SCALE GENOMIC DNA]</scope>
    <source>
        <strain evidence="5 6">ALL</strain>
    </source>
</reference>
<dbReference type="InterPro" id="IPR038765">
    <property type="entry name" value="Papain-like_cys_pep_sf"/>
</dbReference>
<evidence type="ECO:0008006" key="7">
    <source>
        <dbReference type="Google" id="ProtNLM"/>
    </source>
</evidence>
<evidence type="ECO:0000256" key="1">
    <source>
        <dbReference type="ARBA" id="ARBA00008455"/>
    </source>
</evidence>
<proteinExistence type="inferred from homology"/>
<dbReference type="InterPro" id="IPR000668">
    <property type="entry name" value="Peptidase_C1A_C"/>
</dbReference>
<organism evidence="5 6">
    <name type="scientific">Steinernema carpocapsae</name>
    <name type="common">Entomopathogenic nematode</name>
    <dbReference type="NCBI Taxonomy" id="34508"/>
    <lineage>
        <taxon>Eukaryota</taxon>
        <taxon>Metazoa</taxon>
        <taxon>Ecdysozoa</taxon>
        <taxon>Nematoda</taxon>
        <taxon>Chromadorea</taxon>
        <taxon>Rhabditida</taxon>
        <taxon>Tylenchina</taxon>
        <taxon>Panagrolaimomorpha</taxon>
        <taxon>Strongyloidoidea</taxon>
        <taxon>Steinernematidae</taxon>
        <taxon>Steinernema</taxon>
    </lineage>
</organism>
<comment type="similarity">
    <text evidence="1">Belongs to the peptidase C1 family.</text>
</comment>
<dbReference type="InterPro" id="IPR039417">
    <property type="entry name" value="Peptidase_C1A_papain-like"/>
</dbReference>
<gene>
    <name evidence="5" type="ORF">L596_013377</name>
</gene>
<evidence type="ECO:0000313" key="5">
    <source>
        <dbReference type="EMBL" id="TKR89241.1"/>
    </source>
</evidence>
<dbReference type="STRING" id="34508.A0A4U5P0L8"/>
<dbReference type="PANTHER" id="PTHR12411">
    <property type="entry name" value="CYSTEINE PROTEASE FAMILY C1-RELATED"/>
    <property type="match status" value="1"/>
</dbReference>
<name>A0A4U5P0L8_STECR</name>
<dbReference type="Proteomes" id="UP000298663">
    <property type="component" value="Unassembled WGS sequence"/>
</dbReference>
<evidence type="ECO:0000259" key="4">
    <source>
        <dbReference type="SMART" id="SM00848"/>
    </source>
</evidence>
<dbReference type="GO" id="GO:0006508">
    <property type="term" value="P:proteolysis"/>
    <property type="evidence" value="ECO:0007669"/>
    <property type="project" value="InterPro"/>
</dbReference>
<feature type="chain" id="PRO_5020921090" description="Peptidase C1A papain C-terminal domain-containing protein" evidence="2">
    <location>
        <begin position="18"/>
        <end position="249"/>
    </location>
</feature>
<dbReference type="EMBL" id="AZBU02000003">
    <property type="protein sequence ID" value="TKR89241.1"/>
    <property type="molecule type" value="Genomic_DNA"/>
</dbReference>
<keyword evidence="2" id="KW-0732">Signal</keyword>
<evidence type="ECO:0000313" key="6">
    <source>
        <dbReference type="Proteomes" id="UP000298663"/>
    </source>
</evidence>
<feature type="domain" description="Cathepsin propeptide inhibitor" evidence="4">
    <location>
        <begin position="30"/>
        <end position="86"/>
    </location>
</feature>
<dbReference type="Gene3D" id="3.90.70.10">
    <property type="entry name" value="Cysteine proteinases"/>
    <property type="match status" value="2"/>
</dbReference>
<dbReference type="InterPro" id="IPR025661">
    <property type="entry name" value="Pept_asp_AS"/>
</dbReference>
<dbReference type="PRINTS" id="PR00705">
    <property type="entry name" value="PAPAIN"/>
</dbReference>
<dbReference type="SMART" id="SM00645">
    <property type="entry name" value="Pept_C1"/>
    <property type="match status" value="1"/>
</dbReference>
<dbReference type="InterPro" id="IPR013201">
    <property type="entry name" value="Prot_inhib_I29"/>
</dbReference>
<dbReference type="Pfam" id="PF00112">
    <property type="entry name" value="Peptidase_C1"/>
    <property type="match status" value="2"/>
</dbReference>
<dbReference type="CDD" id="cd02248">
    <property type="entry name" value="Peptidase_C1A"/>
    <property type="match status" value="1"/>
</dbReference>
<feature type="signal peptide" evidence="2">
    <location>
        <begin position="1"/>
        <end position="17"/>
    </location>
</feature>
<dbReference type="AlphaFoldDB" id="A0A4U5P0L8"/>
<accession>A0A4U5P0L8</accession>
<dbReference type="OrthoDB" id="5875790at2759"/>
<reference evidence="5 6" key="2">
    <citation type="journal article" date="2019" name="G3 (Bethesda)">
        <title>Hybrid Assembly of the Genome of the Entomopathogenic Nematode Steinernema carpocapsae Identifies the X-Chromosome.</title>
        <authorList>
            <person name="Serra L."/>
            <person name="Macchietto M."/>
            <person name="Macias-Munoz A."/>
            <person name="McGill C.J."/>
            <person name="Rodriguez I.M."/>
            <person name="Rodriguez B."/>
            <person name="Murad R."/>
            <person name="Mortazavi A."/>
        </authorList>
    </citation>
    <scope>NUCLEOTIDE SEQUENCE [LARGE SCALE GENOMIC DNA]</scope>
    <source>
        <strain evidence="5 6">ALL</strain>
    </source>
</reference>
<dbReference type="SMART" id="SM00848">
    <property type="entry name" value="Inhibitor_I29"/>
    <property type="match status" value="1"/>
</dbReference>
<feature type="domain" description="Peptidase C1A papain C-terminal" evidence="3">
    <location>
        <begin position="99"/>
        <end position="246"/>
    </location>
</feature>
<keyword evidence="6" id="KW-1185">Reference proteome</keyword>